<name>A0A0H2RKF8_9AGAM</name>
<dbReference type="EMBL" id="KQ086041">
    <property type="protein sequence ID" value="KLO09903.1"/>
    <property type="molecule type" value="Genomic_DNA"/>
</dbReference>
<keyword evidence="8" id="KW-1185">Reference proteome</keyword>
<dbReference type="InParanoid" id="A0A0H2RKF8"/>
<reference evidence="7 8" key="1">
    <citation type="submission" date="2015-04" db="EMBL/GenBank/DDBJ databases">
        <title>Complete genome sequence of Schizopora paradoxa KUC8140, a cosmopolitan wood degrader in East Asia.</title>
        <authorList>
            <consortium name="DOE Joint Genome Institute"/>
            <person name="Min B."/>
            <person name="Park H."/>
            <person name="Jang Y."/>
            <person name="Kim J.-J."/>
            <person name="Kim K.H."/>
            <person name="Pangilinan J."/>
            <person name="Lipzen A."/>
            <person name="Riley R."/>
            <person name="Grigoriev I.V."/>
            <person name="Spatafora J.W."/>
            <person name="Choi I.-G."/>
        </authorList>
    </citation>
    <scope>NUCLEOTIDE SEQUENCE [LARGE SCALE GENOMIC DNA]</scope>
    <source>
        <strain evidence="7 8">KUC8140</strain>
    </source>
</reference>
<feature type="domain" description="FAD-binding" evidence="6">
    <location>
        <begin position="6"/>
        <end position="356"/>
    </location>
</feature>
<evidence type="ECO:0000256" key="2">
    <source>
        <dbReference type="ARBA" id="ARBA00022630"/>
    </source>
</evidence>
<organism evidence="7 8">
    <name type="scientific">Schizopora paradoxa</name>
    <dbReference type="NCBI Taxonomy" id="27342"/>
    <lineage>
        <taxon>Eukaryota</taxon>
        <taxon>Fungi</taxon>
        <taxon>Dikarya</taxon>
        <taxon>Basidiomycota</taxon>
        <taxon>Agaricomycotina</taxon>
        <taxon>Agaricomycetes</taxon>
        <taxon>Hymenochaetales</taxon>
        <taxon>Schizoporaceae</taxon>
        <taxon>Schizopora</taxon>
    </lineage>
</organism>
<dbReference type="Proteomes" id="UP000053477">
    <property type="component" value="Unassembled WGS sequence"/>
</dbReference>
<evidence type="ECO:0000313" key="7">
    <source>
        <dbReference type="EMBL" id="KLO09903.1"/>
    </source>
</evidence>
<evidence type="ECO:0000256" key="3">
    <source>
        <dbReference type="ARBA" id="ARBA00022827"/>
    </source>
</evidence>
<dbReference type="SUPFAM" id="SSF51905">
    <property type="entry name" value="FAD/NAD(P)-binding domain"/>
    <property type="match status" value="1"/>
</dbReference>
<dbReference type="InterPro" id="IPR050641">
    <property type="entry name" value="RIFMO-like"/>
</dbReference>
<dbReference type="Gene3D" id="3.30.70.2450">
    <property type="match status" value="1"/>
</dbReference>
<dbReference type="InterPro" id="IPR038220">
    <property type="entry name" value="PHOX_C_sf"/>
</dbReference>
<dbReference type="Pfam" id="PF01494">
    <property type="entry name" value="FAD_binding_3"/>
    <property type="match status" value="1"/>
</dbReference>
<protein>
    <recommendedName>
        <fullName evidence="6">FAD-binding domain-containing protein</fullName>
    </recommendedName>
</protein>
<dbReference type="GO" id="GO:0016709">
    <property type="term" value="F:oxidoreductase activity, acting on paired donors, with incorporation or reduction of molecular oxygen, NAD(P)H as one donor, and incorporation of one atom of oxygen"/>
    <property type="evidence" value="ECO:0007669"/>
    <property type="project" value="UniProtKB-ARBA"/>
</dbReference>
<evidence type="ECO:0000313" key="8">
    <source>
        <dbReference type="Proteomes" id="UP000053477"/>
    </source>
</evidence>
<proteinExistence type="predicted"/>
<feature type="region of interest" description="Disordered" evidence="5">
    <location>
        <begin position="368"/>
        <end position="389"/>
    </location>
</feature>
<keyword evidence="3" id="KW-0274">FAD</keyword>
<dbReference type="AlphaFoldDB" id="A0A0H2RKF8"/>
<feature type="compositionally biased region" description="Low complexity" evidence="5">
    <location>
        <begin position="368"/>
        <end position="385"/>
    </location>
</feature>
<dbReference type="PRINTS" id="PR00420">
    <property type="entry name" value="RNGMNOXGNASE"/>
</dbReference>
<evidence type="ECO:0000256" key="1">
    <source>
        <dbReference type="ARBA" id="ARBA00001974"/>
    </source>
</evidence>
<accession>A0A0H2RKF8</accession>
<dbReference type="Gene3D" id="3.40.30.20">
    <property type="match status" value="1"/>
</dbReference>
<keyword evidence="4" id="KW-0560">Oxidoreductase</keyword>
<dbReference type="GO" id="GO:0071949">
    <property type="term" value="F:FAD binding"/>
    <property type="evidence" value="ECO:0007669"/>
    <property type="project" value="InterPro"/>
</dbReference>
<evidence type="ECO:0000256" key="4">
    <source>
        <dbReference type="ARBA" id="ARBA00023002"/>
    </source>
</evidence>
<dbReference type="InterPro" id="IPR002938">
    <property type="entry name" value="FAD-bd"/>
</dbReference>
<feature type="compositionally biased region" description="Basic and acidic residues" evidence="5">
    <location>
        <begin position="432"/>
        <end position="442"/>
    </location>
</feature>
<gene>
    <name evidence="7" type="ORF">SCHPADRAFT_878780</name>
</gene>
<sequence length="581" mass="63695">MTDRPKILIVGSGPVGSILALSLLKNGVSVRIIEKDVKHHLGTRGPGIMPRTLELEHFLGIRKDIEKYSISGSLVRMYDPKDPYRVVSAKPMGEKVPPTPAYPTGTPLTVPQYLHESVLRKHIEDAGSKIDLGVALVGLHQVDDGVLVELSETRDDGSNTIVKEKYDFVIGTDGGHSTVRKSAGIAFLGETRDDDKMHIVDCKIEGLEEKDIHTWSTNERERILFRYTGQPKSFQVIIIGTDEHMELARTKELSKIQQIVNEGTGRTDIVISDITWQGEWRPNIRMAEHFQSGRVFVAGDAAHTHSPAGGQGLNSGAMDVFNLAWKLALVVKGHADRKLLESYELERLPVISEMLKISTGLHEKIRGSLLPPSLSQSSSSSGDVPTPSPMDAFARGRKLFQLDVNCRWSPIVLDERFSEEEATKQPNAYGTEGHEARAGDRAPDAPNLLVVKRPGNEGKAEVGGETRLHDVFTPDKHTILVFVPDKFLGKAKAILEELKKYPSELIRPALVLPAASLSSATAIGDASAEYVFKDTAGHAYTGYGLKEDEFQIVVVRPDGVIGAFVTGKDGVAKYFSFIFGK</sequence>
<dbReference type="OrthoDB" id="2690153at2759"/>
<dbReference type="PANTHER" id="PTHR43004:SF19">
    <property type="entry name" value="BINDING MONOOXYGENASE, PUTATIVE (JCVI)-RELATED"/>
    <property type="match status" value="1"/>
</dbReference>
<evidence type="ECO:0000259" key="6">
    <source>
        <dbReference type="Pfam" id="PF01494"/>
    </source>
</evidence>
<comment type="cofactor">
    <cofactor evidence="1">
        <name>FAD</name>
        <dbReference type="ChEBI" id="CHEBI:57692"/>
    </cofactor>
</comment>
<feature type="region of interest" description="Disordered" evidence="5">
    <location>
        <begin position="419"/>
        <end position="442"/>
    </location>
</feature>
<dbReference type="STRING" id="27342.A0A0H2RKF8"/>
<keyword evidence="2" id="KW-0285">Flavoprotein</keyword>
<dbReference type="Gene3D" id="3.50.50.60">
    <property type="entry name" value="FAD/NAD(P)-binding domain"/>
    <property type="match status" value="1"/>
</dbReference>
<dbReference type="PANTHER" id="PTHR43004">
    <property type="entry name" value="TRK SYSTEM POTASSIUM UPTAKE PROTEIN"/>
    <property type="match status" value="1"/>
</dbReference>
<dbReference type="InterPro" id="IPR036188">
    <property type="entry name" value="FAD/NAD-bd_sf"/>
</dbReference>
<evidence type="ECO:0000256" key="5">
    <source>
        <dbReference type="SAM" id="MobiDB-lite"/>
    </source>
</evidence>